<sequence length="119" mass="13042">NCCNGPRLYAAVSAPHPFGPSPLLSLGERLFFQMDRLWEQRRLSNAPSNLEGLLELQQNTLIELVTAVWAQTVVLQENNAVLQENNVVLHDIRALCQAGLDQNAPSNSGSQTCVVVCSQ</sequence>
<accession>A0ABN9FPD0</accession>
<reference evidence="1" key="1">
    <citation type="submission" date="2023-05" db="EMBL/GenBank/DDBJ databases">
        <authorList>
            <person name="Stuckert A."/>
        </authorList>
    </citation>
    <scope>NUCLEOTIDE SEQUENCE</scope>
</reference>
<feature type="non-terminal residue" evidence="1">
    <location>
        <position position="119"/>
    </location>
</feature>
<evidence type="ECO:0000313" key="2">
    <source>
        <dbReference type="Proteomes" id="UP001162483"/>
    </source>
</evidence>
<keyword evidence="2" id="KW-1185">Reference proteome</keyword>
<name>A0ABN9FPD0_9NEOB</name>
<feature type="non-terminal residue" evidence="1">
    <location>
        <position position="1"/>
    </location>
</feature>
<organism evidence="1 2">
    <name type="scientific">Staurois parvus</name>
    <dbReference type="NCBI Taxonomy" id="386267"/>
    <lineage>
        <taxon>Eukaryota</taxon>
        <taxon>Metazoa</taxon>
        <taxon>Chordata</taxon>
        <taxon>Craniata</taxon>
        <taxon>Vertebrata</taxon>
        <taxon>Euteleostomi</taxon>
        <taxon>Amphibia</taxon>
        <taxon>Batrachia</taxon>
        <taxon>Anura</taxon>
        <taxon>Neobatrachia</taxon>
        <taxon>Ranoidea</taxon>
        <taxon>Ranidae</taxon>
        <taxon>Staurois</taxon>
    </lineage>
</organism>
<comment type="caution">
    <text evidence="1">The sequence shown here is derived from an EMBL/GenBank/DDBJ whole genome shotgun (WGS) entry which is preliminary data.</text>
</comment>
<dbReference type="Proteomes" id="UP001162483">
    <property type="component" value="Unassembled WGS sequence"/>
</dbReference>
<gene>
    <name evidence="1" type="ORF">SPARVUS_LOCUS12510944</name>
</gene>
<protein>
    <submittedName>
        <fullName evidence="1">Uncharacterized protein</fullName>
    </submittedName>
</protein>
<proteinExistence type="predicted"/>
<dbReference type="EMBL" id="CATNWA010017217">
    <property type="protein sequence ID" value="CAI9598902.1"/>
    <property type="molecule type" value="Genomic_DNA"/>
</dbReference>
<evidence type="ECO:0000313" key="1">
    <source>
        <dbReference type="EMBL" id="CAI9598902.1"/>
    </source>
</evidence>